<name>A0A0F9MRJ6_9ZZZZ</name>
<reference evidence="1" key="1">
    <citation type="journal article" date="2015" name="Nature">
        <title>Complex archaea that bridge the gap between prokaryotes and eukaryotes.</title>
        <authorList>
            <person name="Spang A."/>
            <person name="Saw J.H."/>
            <person name="Jorgensen S.L."/>
            <person name="Zaremba-Niedzwiedzka K."/>
            <person name="Martijn J."/>
            <person name="Lind A.E."/>
            <person name="van Eijk R."/>
            <person name="Schleper C."/>
            <person name="Guy L."/>
            <person name="Ettema T.J."/>
        </authorList>
    </citation>
    <scope>NUCLEOTIDE SEQUENCE</scope>
</reference>
<evidence type="ECO:0000313" key="1">
    <source>
        <dbReference type="EMBL" id="KKN09985.1"/>
    </source>
</evidence>
<dbReference type="EMBL" id="LAZR01004287">
    <property type="protein sequence ID" value="KKN09985.1"/>
    <property type="molecule type" value="Genomic_DNA"/>
</dbReference>
<comment type="caution">
    <text evidence="1">The sequence shown here is derived from an EMBL/GenBank/DDBJ whole genome shotgun (WGS) entry which is preliminary data.</text>
</comment>
<sequence length="51" mass="5761">MAEYEVKIHGMDKTFNVTTDGNIMDVLVQVIEGGIRLDDIESIRYLNDSSD</sequence>
<gene>
    <name evidence="1" type="ORF">LCGC14_1041230</name>
</gene>
<proteinExistence type="predicted"/>
<protein>
    <submittedName>
        <fullName evidence="1">Uncharacterized protein</fullName>
    </submittedName>
</protein>
<accession>A0A0F9MRJ6</accession>
<organism evidence="1">
    <name type="scientific">marine sediment metagenome</name>
    <dbReference type="NCBI Taxonomy" id="412755"/>
    <lineage>
        <taxon>unclassified sequences</taxon>
        <taxon>metagenomes</taxon>
        <taxon>ecological metagenomes</taxon>
    </lineage>
</organism>
<dbReference type="AlphaFoldDB" id="A0A0F9MRJ6"/>